<dbReference type="InterPro" id="IPR013325">
    <property type="entry name" value="RNA_pol_sigma_r2"/>
</dbReference>
<dbReference type="GO" id="GO:0003677">
    <property type="term" value="F:DNA binding"/>
    <property type="evidence" value="ECO:0007669"/>
    <property type="project" value="UniProtKB-KW"/>
</dbReference>
<evidence type="ECO:0000256" key="2">
    <source>
        <dbReference type="ARBA" id="ARBA00011344"/>
    </source>
</evidence>
<proteinExistence type="inferred from homology"/>
<dbReference type="InterPro" id="IPR032710">
    <property type="entry name" value="NTF2-like_dom_sf"/>
</dbReference>
<evidence type="ECO:0000256" key="6">
    <source>
        <dbReference type="ARBA" id="ARBA00023163"/>
    </source>
</evidence>
<dbReference type="EMBL" id="AP022593">
    <property type="protein sequence ID" value="BBY50570.1"/>
    <property type="molecule type" value="Genomic_DNA"/>
</dbReference>
<feature type="domain" description="RNA polymerase sigma-70 region 2" evidence="7">
    <location>
        <begin position="10"/>
        <end position="74"/>
    </location>
</feature>
<comment type="similarity">
    <text evidence="1">Belongs to the sigma-70 factor family. ECF subfamily.</text>
</comment>
<dbReference type="Gene3D" id="3.10.450.50">
    <property type="match status" value="1"/>
</dbReference>
<feature type="domain" description="RNA polymerase sigma factor 70 region 4 type 2" evidence="8">
    <location>
        <begin position="110"/>
        <end position="160"/>
    </location>
</feature>
<dbReference type="SUPFAM" id="SSF88946">
    <property type="entry name" value="Sigma2 domain of RNA polymerase sigma factors"/>
    <property type="match status" value="1"/>
</dbReference>
<dbReference type="Pfam" id="PF08281">
    <property type="entry name" value="Sigma70_r4_2"/>
    <property type="match status" value="1"/>
</dbReference>
<dbReference type="InterPro" id="IPR052704">
    <property type="entry name" value="ECF_Sigma-70_Domain"/>
</dbReference>
<dbReference type="NCBIfam" id="TIGR02937">
    <property type="entry name" value="sigma70-ECF"/>
    <property type="match status" value="1"/>
</dbReference>
<sequence>MTDEVGNEQLFESHRERLLAIAHRVLGSHADAEDAVQEAWLRFSRQDAEAIDNLGGWLTTVVGRICIDMLRSRAARHEVAFDDGFPELVVTEDVDAPEQSAVLADLVGVALLTVLGSLKPEERLVFVLHDMFAVPFADIATIVGRSVGATKMAASRARRKVQEAPTITASRKVLQEQRAVVDAFLRAARDGDFDALLDVLAPDVTWEHHTPRGLTVTVGSAAVTDAVRRGGSAHVTARRVLVNGKPGIAAWGARGKPVSIMVCTVADGRLTAMTSIVDPARLATLELPGP</sequence>
<gene>
    <name evidence="10" type="primary">rpoE_4</name>
    <name evidence="10" type="ORF">MARA_40380</name>
</gene>
<keyword evidence="11" id="KW-1185">Reference proteome</keyword>
<evidence type="ECO:0000256" key="4">
    <source>
        <dbReference type="ARBA" id="ARBA00023082"/>
    </source>
</evidence>
<dbReference type="Gene3D" id="1.10.10.10">
    <property type="entry name" value="Winged helix-like DNA-binding domain superfamily/Winged helix DNA-binding domain"/>
    <property type="match status" value="1"/>
</dbReference>
<dbReference type="GO" id="GO:0000428">
    <property type="term" value="C:DNA-directed RNA polymerase complex"/>
    <property type="evidence" value="ECO:0007669"/>
    <property type="project" value="UniProtKB-KW"/>
</dbReference>
<name>A0A7I7S2B4_9MYCO</name>
<dbReference type="Proteomes" id="UP000467428">
    <property type="component" value="Chromosome"/>
</dbReference>
<evidence type="ECO:0000256" key="5">
    <source>
        <dbReference type="ARBA" id="ARBA00023125"/>
    </source>
</evidence>
<keyword evidence="5" id="KW-0238">DNA-binding</keyword>
<dbReference type="Pfam" id="PF04542">
    <property type="entry name" value="Sigma70_r2"/>
    <property type="match status" value="1"/>
</dbReference>
<evidence type="ECO:0000259" key="7">
    <source>
        <dbReference type="Pfam" id="PF04542"/>
    </source>
</evidence>
<protein>
    <submittedName>
        <fullName evidence="10">DNA-directed RNA polymerase sigma-70 factor</fullName>
    </submittedName>
</protein>
<organism evidence="10 11">
    <name type="scientific">Mycolicibacterium arabiense</name>
    <dbReference type="NCBI Taxonomy" id="1286181"/>
    <lineage>
        <taxon>Bacteria</taxon>
        <taxon>Bacillati</taxon>
        <taxon>Actinomycetota</taxon>
        <taxon>Actinomycetes</taxon>
        <taxon>Mycobacteriales</taxon>
        <taxon>Mycobacteriaceae</taxon>
        <taxon>Mycolicibacterium</taxon>
    </lineage>
</organism>
<dbReference type="InterPro" id="IPR013249">
    <property type="entry name" value="RNA_pol_sigma70_r4_t2"/>
</dbReference>
<dbReference type="InterPro" id="IPR014284">
    <property type="entry name" value="RNA_pol_sigma-70_dom"/>
</dbReference>
<dbReference type="GO" id="GO:0006352">
    <property type="term" value="P:DNA-templated transcription initiation"/>
    <property type="evidence" value="ECO:0007669"/>
    <property type="project" value="InterPro"/>
</dbReference>
<evidence type="ECO:0000256" key="1">
    <source>
        <dbReference type="ARBA" id="ARBA00010641"/>
    </source>
</evidence>
<evidence type="ECO:0000256" key="3">
    <source>
        <dbReference type="ARBA" id="ARBA00023015"/>
    </source>
</evidence>
<dbReference type="InterPro" id="IPR036388">
    <property type="entry name" value="WH-like_DNA-bd_sf"/>
</dbReference>
<dbReference type="RefSeq" id="WP_163920115.1">
    <property type="nucleotide sequence ID" value="NZ_AP022593.1"/>
</dbReference>
<keyword evidence="10" id="KW-0240">DNA-directed RNA polymerase</keyword>
<evidence type="ECO:0000259" key="9">
    <source>
        <dbReference type="Pfam" id="PF12680"/>
    </source>
</evidence>
<dbReference type="InterPro" id="IPR007627">
    <property type="entry name" value="RNA_pol_sigma70_r2"/>
</dbReference>
<keyword evidence="6" id="KW-0804">Transcription</keyword>
<dbReference type="SUPFAM" id="SSF54427">
    <property type="entry name" value="NTF2-like"/>
    <property type="match status" value="1"/>
</dbReference>
<dbReference type="InterPro" id="IPR037401">
    <property type="entry name" value="SnoaL-like"/>
</dbReference>
<dbReference type="AlphaFoldDB" id="A0A7I7S2B4"/>
<dbReference type="PANTHER" id="PTHR30173">
    <property type="entry name" value="SIGMA 19 FACTOR"/>
    <property type="match status" value="1"/>
</dbReference>
<feature type="domain" description="SnoaL-like" evidence="9">
    <location>
        <begin position="181"/>
        <end position="269"/>
    </location>
</feature>
<keyword evidence="3" id="KW-0805">Transcription regulation</keyword>
<evidence type="ECO:0000313" key="10">
    <source>
        <dbReference type="EMBL" id="BBY50570.1"/>
    </source>
</evidence>
<accession>A0A7I7S2B4</accession>
<dbReference type="GO" id="GO:0016987">
    <property type="term" value="F:sigma factor activity"/>
    <property type="evidence" value="ECO:0007669"/>
    <property type="project" value="UniProtKB-KW"/>
</dbReference>
<dbReference type="InterPro" id="IPR013324">
    <property type="entry name" value="RNA_pol_sigma_r3/r4-like"/>
</dbReference>
<dbReference type="SUPFAM" id="SSF88659">
    <property type="entry name" value="Sigma3 and sigma4 domains of RNA polymerase sigma factors"/>
    <property type="match status" value="1"/>
</dbReference>
<keyword evidence="4" id="KW-0731">Sigma factor</keyword>
<dbReference type="Pfam" id="PF12680">
    <property type="entry name" value="SnoaL_2"/>
    <property type="match status" value="1"/>
</dbReference>
<dbReference type="KEGG" id="marz:MARA_40380"/>
<dbReference type="PANTHER" id="PTHR30173:SF43">
    <property type="entry name" value="ECF RNA POLYMERASE SIGMA FACTOR SIGI-RELATED"/>
    <property type="match status" value="1"/>
</dbReference>
<evidence type="ECO:0000259" key="8">
    <source>
        <dbReference type="Pfam" id="PF08281"/>
    </source>
</evidence>
<comment type="subunit">
    <text evidence="2">Interacts transiently with the RNA polymerase catalytic core formed by RpoA, RpoB, RpoC and RpoZ (2 alpha, 1 beta, 1 beta' and 1 omega subunit) to form the RNA polymerase holoenzyme that can initiate transcription.</text>
</comment>
<reference evidence="10 11" key="1">
    <citation type="journal article" date="2019" name="Emerg. Microbes Infect.">
        <title>Comprehensive subspecies identification of 175 nontuberculous mycobacteria species based on 7547 genomic profiles.</title>
        <authorList>
            <person name="Matsumoto Y."/>
            <person name="Kinjo T."/>
            <person name="Motooka D."/>
            <person name="Nabeya D."/>
            <person name="Jung N."/>
            <person name="Uechi K."/>
            <person name="Horii T."/>
            <person name="Iida T."/>
            <person name="Fujita J."/>
            <person name="Nakamura S."/>
        </authorList>
    </citation>
    <scope>NUCLEOTIDE SEQUENCE [LARGE SCALE GENOMIC DNA]</scope>
    <source>
        <strain evidence="10 11">JCM 18538</strain>
    </source>
</reference>
<dbReference type="Gene3D" id="1.10.1740.10">
    <property type="match status" value="1"/>
</dbReference>
<evidence type="ECO:0000313" key="11">
    <source>
        <dbReference type="Proteomes" id="UP000467428"/>
    </source>
</evidence>
<geneLocation type="plasmid" evidence="11">
    <name>pjcm18538 dna</name>
</geneLocation>